<dbReference type="InterPro" id="IPR044800">
    <property type="entry name" value="LEC2-like"/>
</dbReference>
<accession>A0A1E5UNY8</accession>
<feature type="compositionally biased region" description="Low complexity" evidence="6">
    <location>
        <begin position="297"/>
        <end position="312"/>
    </location>
</feature>
<keyword evidence="5" id="KW-0539">Nucleus</keyword>
<reference evidence="8 9" key="1">
    <citation type="submission" date="2016-09" db="EMBL/GenBank/DDBJ databases">
        <title>The draft genome of Dichanthelium oligosanthes: A C3 panicoid grass species.</title>
        <authorList>
            <person name="Studer A.J."/>
            <person name="Schnable J.C."/>
            <person name="Brutnell T.P."/>
        </authorList>
    </citation>
    <scope>NUCLEOTIDE SEQUENCE [LARGE SCALE GENOMIC DNA]</scope>
    <source>
        <strain evidence="9">cv. Kellogg 1175</strain>
        <tissue evidence="8">Leaf</tissue>
    </source>
</reference>
<evidence type="ECO:0000256" key="6">
    <source>
        <dbReference type="SAM" id="MobiDB-lite"/>
    </source>
</evidence>
<dbReference type="SUPFAM" id="SSF101936">
    <property type="entry name" value="DNA-binding pseudobarrel domain"/>
    <property type="match status" value="1"/>
</dbReference>
<evidence type="ECO:0000313" key="9">
    <source>
        <dbReference type="Proteomes" id="UP000095767"/>
    </source>
</evidence>
<dbReference type="EMBL" id="LWDX02069490">
    <property type="protein sequence ID" value="OEL14587.1"/>
    <property type="molecule type" value="Genomic_DNA"/>
</dbReference>
<dbReference type="GO" id="GO:0005634">
    <property type="term" value="C:nucleus"/>
    <property type="evidence" value="ECO:0007669"/>
    <property type="project" value="UniProtKB-SubCell"/>
</dbReference>
<feature type="region of interest" description="Disordered" evidence="6">
    <location>
        <begin position="201"/>
        <end position="349"/>
    </location>
</feature>
<evidence type="ECO:0000256" key="2">
    <source>
        <dbReference type="ARBA" id="ARBA00023015"/>
    </source>
</evidence>
<feature type="compositionally biased region" description="Low complexity" evidence="6">
    <location>
        <begin position="325"/>
        <end position="339"/>
    </location>
</feature>
<evidence type="ECO:0000313" key="8">
    <source>
        <dbReference type="EMBL" id="OEL14587.1"/>
    </source>
</evidence>
<evidence type="ECO:0000256" key="1">
    <source>
        <dbReference type="ARBA" id="ARBA00004123"/>
    </source>
</evidence>
<evidence type="ECO:0000256" key="4">
    <source>
        <dbReference type="ARBA" id="ARBA00023163"/>
    </source>
</evidence>
<dbReference type="SMART" id="SM01019">
    <property type="entry name" value="B3"/>
    <property type="match status" value="1"/>
</dbReference>
<dbReference type="STRING" id="888268.A0A1E5UNY8"/>
<evidence type="ECO:0000256" key="5">
    <source>
        <dbReference type="ARBA" id="ARBA00023242"/>
    </source>
</evidence>
<dbReference type="OrthoDB" id="2020802at2759"/>
<keyword evidence="9" id="KW-1185">Reference proteome</keyword>
<dbReference type="Gene3D" id="2.40.330.10">
    <property type="entry name" value="DNA-binding pseudobarrel domain"/>
    <property type="match status" value="1"/>
</dbReference>
<protein>
    <submittedName>
        <fullName evidence="8">AP2/ERF and B3 domain-containing protein</fullName>
    </submittedName>
</protein>
<sequence>MLRKHTYFDELAQNKRAFAAAITAPTTSALASAHSSSLSSPSPAAAAAAREHLVDKAVTPSDVGKLNRLVIPKQHVEKHFPLQLPSAGGETKGVLLNFEDAKGKVWRFRYSYWNSSQSYVLTKGWSRFVKEKGLQAGDVVGFYRSAPAAGADSKLFISCKLRPIPTSPASPVEPSPAPVAKAVRLFGVDLLTAPATAAVPAEAMAGSDPAARRQSSSRRRRSSPPGLTSMASAARPWPPPPGASTARPRFPGSPPALPSMASLEQQLPAPAPFATPVPPRLPPSPRARGLRRDSSCRRAPGASAAGAFRGSAKLPQRPTQTPIHGVAGAAAADATAVRRAGPRSPDLPLQRRGHAAWRAACRSIGLVIVFDGVLRKPKMSWTPKDGLVCAIRAMQDHAAELRKLVHEHFTTAEAVDGHYVNSLLLQLEELADELDKVSFTCLEVVPPPSANNVGPSITSEEEELAAELDRVPSPEHRTIQNLFAEMGTTTSPGGFNL</sequence>
<feature type="compositionally biased region" description="Pro residues" evidence="6">
    <location>
        <begin position="269"/>
        <end position="285"/>
    </location>
</feature>
<comment type="subcellular location">
    <subcellularLocation>
        <location evidence="1">Nucleus</location>
    </subcellularLocation>
</comment>
<gene>
    <name evidence="8" type="ORF">BAE44_0024395</name>
</gene>
<name>A0A1E5UNY8_9POAL</name>
<dbReference type="PROSITE" id="PS50863">
    <property type="entry name" value="B3"/>
    <property type="match status" value="1"/>
</dbReference>
<dbReference type="GO" id="GO:0003700">
    <property type="term" value="F:DNA-binding transcription factor activity"/>
    <property type="evidence" value="ECO:0007669"/>
    <property type="project" value="InterPro"/>
</dbReference>
<proteinExistence type="predicted"/>
<dbReference type="PANTHER" id="PTHR31140:SF155">
    <property type="entry name" value="DNA-BINDING PROTEIN RAV1"/>
    <property type="match status" value="1"/>
</dbReference>
<dbReference type="InterPro" id="IPR015300">
    <property type="entry name" value="DNA-bd_pseudobarrel_sf"/>
</dbReference>
<dbReference type="InterPro" id="IPR003340">
    <property type="entry name" value="B3_DNA-bd"/>
</dbReference>
<evidence type="ECO:0000259" key="7">
    <source>
        <dbReference type="PROSITE" id="PS50863"/>
    </source>
</evidence>
<dbReference type="PANTHER" id="PTHR31140">
    <property type="entry name" value="B3 DOMAIN-CONTAINING TRANSCRIPTION FACTOR ABI3"/>
    <property type="match status" value="1"/>
</dbReference>
<evidence type="ECO:0000256" key="3">
    <source>
        <dbReference type="ARBA" id="ARBA00023125"/>
    </source>
</evidence>
<comment type="caution">
    <text evidence="8">The sequence shown here is derived from an EMBL/GenBank/DDBJ whole genome shotgun (WGS) entry which is preliminary data.</text>
</comment>
<feature type="domain" description="TF-B3" evidence="7">
    <location>
        <begin position="54"/>
        <end position="163"/>
    </location>
</feature>
<dbReference type="GO" id="GO:0003677">
    <property type="term" value="F:DNA binding"/>
    <property type="evidence" value="ECO:0007669"/>
    <property type="project" value="UniProtKB-KW"/>
</dbReference>
<dbReference type="CDD" id="cd10017">
    <property type="entry name" value="B3_DNA"/>
    <property type="match status" value="1"/>
</dbReference>
<organism evidence="8 9">
    <name type="scientific">Dichanthelium oligosanthes</name>
    <dbReference type="NCBI Taxonomy" id="888268"/>
    <lineage>
        <taxon>Eukaryota</taxon>
        <taxon>Viridiplantae</taxon>
        <taxon>Streptophyta</taxon>
        <taxon>Embryophyta</taxon>
        <taxon>Tracheophyta</taxon>
        <taxon>Spermatophyta</taxon>
        <taxon>Magnoliopsida</taxon>
        <taxon>Liliopsida</taxon>
        <taxon>Poales</taxon>
        <taxon>Poaceae</taxon>
        <taxon>PACMAD clade</taxon>
        <taxon>Panicoideae</taxon>
        <taxon>Panicodae</taxon>
        <taxon>Paniceae</taxon>
        <taxon>Dichantheliinae</taxon>
        <taxon>Dichanthelium</taxon>
    </lineage>
</organism>
<dbReference type="Proteomes" id="UP000095767">
    <property type="component" value="Unassembled WGS sequence"/>
</dbReference>
<keyword evidence="3" id="KW-0238">DNA-binding</keyword>
<dbReference type="Pfam" id="PF02362">
    <property type="entry name" value="B3"/>
    <property type="match status" value="1"/>
</dbReference>
<keyword evidence="4" id="KW-0804">Transcription</keyword>
<dbReference type="AlphaFoldDB" id="A0A1E5UNY8"/>
<keyword evidence="2" id="KW-0805">Transcription regulation</keyword>